<evidence type="ECO:0000313" key="3">
    <source>
        <dbReference type="EMBL" id="PNH05573.1"/>
    </source>
</evidence>
<proteinExistence type="predicted"/>
<dbReference type="EMBL" id="PGGS01000295">
    <property type="protein sequence ID" value="PNH05573.1"/>
    <property type="molecule type" value="Genomic_DNA"/>
</dbReference>
<evidence type="ECO:0000259" key="2">
    <source>
        <dbReference type="PROSITE" id="PS50846"/>
    </source>
</evidence>
<keyword evidence="4" id="KW-1185">Reference proteome</keyword>
<dbReference type="InterPro" id="IPR006121">
    <property type="entry name" value="HMA_dom"/>
</dbReference>
<evidence type="ECO:0000256" key="1">
    <source>
        <dbReference type="ARBA" id="ARBA00022723"/>
    </source>
</evidence>
<dbReference type="InterPro" id="IPR036163">
    <property type="entry name" value="HMA_dom_sf"/>
</dbReference>
<protein>
    <recommendedName>
        <fullName evidence="2">HMA domain-containing protein</fullName>
    </recommendedName>
</protein>
<dbReference type="InterPro" id="IPR017969">
    <property type="entry name" value="Heavy-metal-associated_CS"/>
</dbReference>
<reference evidence="3 4" key="1">
    <citation type="journal article" date="2017" name="Mol. Biol. Evol.">
        <title>The 4-celled Tetrabaena socialis nuclear genome reveals the essential components for genetic control of cell number at the origin of multicellularity in the volvocine lineage.</title>
        <authorList>
            <person name="Featherston J."/>
            <person name="Arakaki Y."/>
            <person name="Hanschen E.R."/>
            <person name="Ferris P.J."/>
            <person name="Michod R.E."/>
            <person name="Olson B.J.S.C."/>
            <person name="Nozaki H."/>
            <person name="Durand P.M."/>
        </authorList>
    </citation>
    <scope>NUCLEOTIDE SEQUENCE [LARGE SCALE GENOMIC DNA]</scope>
    <source>
        <strain evidence="3 4">NIES-571</strain>
    </source>
</reference>
<comment type="caution">
    <text evidence="3">The sequence shown here is derived from an EMBL/GenBank/DDBJ whole genome shotgun (WGS) entry which is preliminary data.</text>
</comment>
<organism evidence="3 4">
    <name type="scientific">Tetrabaena socialis</name>
    <dbReference type="NCBI Taxonomy" id="47790"/>
    <lineage>
        <taxon>Eukaryota</taxon>
        <taxon>Viridiplantae</taxon>
        <taxon>Chlorophyta</taxon>
        <taxon>core chlorophytes</taxon>
        <taxon>Chlorophyceae</taxon>
        <taxon>CS clade</taxon>
        <taxon>Chlamydomonadales</taxon>
        <taxon>Tetrabaenaceae</taxon>
        <taxon>Tetrabaena</taxon>
    </lineage>
</organism>
<dbReference type="Gene3D" id="3.30.70.100">
    <property type="match status" value="1"/>
</dbReference>
<dbReference type="PROSITE" id="PS01047">
    <property type="entry name" value="HMA_1"/>
    <property type="match status" value="1"/>
</dbReference>
<sequence length="118" mass="12079">MLQLSRRFGRVGFTAAPAPARIGKPFVDRRRSTVAKSSGGSAAEVKIAIEGMMCDGCSSRIETVLKGMEAVKGVNVSLEGKVATVELAAGPADSAEAKAAVTVLVDAINGLGFEAKLS</sequence>
<keyword evidence="1" id="KW-0479">Metal-binding</keyword>
<dbReference type="PROSITE" id="PS50846">
    <property type="entry name" value="HMA_2"/>
    <property type="match status" value="1"/>
</dbReference>
<dbReference type="GO" id="GO:0046872">
    <property type="term" value="F:metal ion binding"/>
    <property type="evidence" value="ECO:0007669"/>
    <property type="project" value="UniProtKB-KW"/>
</dbReference>
<dbReference type="CDD" id="cd00371">
    <property type="entry name" value="HMA"/>
    <property type="match status" value="1"/>
</dbReference>
<feature type="domain" description="HMA" evidence="2">
    <location>
        <begin position="43"/>
        <end position="116"/>
    </location>
</feature>
<dbReference type="OrthoDB" id="689350at2759"/>
<gene>
    <name evidence="3" type="ORF">TSOC_008136</name>
</gene>
<dbReference type="Proteomes" id="UP000236333">
    <property type="component" value="Unassembled WGS sequence"/>
</dbReference>
<dbReference type="Pfam" id="PF00403">
    <property type="entry name" value="HMA"/>
    <property type="match status" value="1"/>
</dbReference>
<name>A0A2J7ZZ87_9CHLO</name>
<accession>A0A2J7ZZ87</accession>
<dbReference type="AlphaFoldDB" id="A0A2J7ZZ87"/>
<evidence type="ECO:0000313" key="4">
    <source>
        <dbReference type="Proteomes" id="UP000236333"/>
    </source>
</evidence>
<dbReference type="SUPFAM" id="SSF55008">
    <property type="entry name" value="HMA, heavy metal-associated domain"/>
    <property type="match status" value="1"/>
</dbReference>